<protein>
    <recommendedName>
        <fullName evidence="5">HTH CENPB-type domain-containing protein</fullName>
    </recommendedName>
</protein>
<accession>A0A9P0VRX8</accession>
<name>A0A9P0VRX8_ACAOB</name>
<reference evidence="6" key="1">
    <citation type="submission" date="2022-03" db="EMBL/GenBank/DDBJ databases">
        <authorList>
            <person name="Sayadi A."/>
        </authorList>
    </citation>
    <scope>NUCLEOTIDE SEQUENCE</scope>
</reference>
<comment type="subcellular location">
    <subcellularLocation>
        <location evidence="1">Nucleus</location>
    </subcellularLocation>
</comment>
<organism evidence="6 7">
    <name type="scientific">Acanthoscelides obtectus</name>
    <name type="common">Bean weevil</name>
    <name type="synonym">Bruchus obtectus</name>
    <dbReference type="NCBI Taxonomy" id="200917"/>
    <lineage>
        <taxon>Eukaryota</taxon>
        <taxon>Metazoa</taxon>
        <taxon>Ecdysozoa</taxon>
        <taxon>Arthropoda</taxon>
        <taxon>Hexapoda</taxon>
        <taxon>Insecta</taxon>
        <taxon>Pterygota</taxon>
        <taxon>Neoptera</taxon>
        <taxon>Endopterygota</taxon>
        <taxon>Coleoptera</taxon>
        <taxon>Polyphaga</taxon>
        <taxon>Cucujiformia</taxon>
        <taxon>Chrysomeloidea</taxon>
        <taxon>Chrysomelidae</taxon>
        <taxon>Bruchinae</taxon>
        <taxon>Bruchini</taxon>
        <taxon>Acanthoscelides</taxon>
    </lineage>
</organism>
<keyword evidence="3" id="KW-0539">Nucleus</keyword>
<evidence type="ECO:0000313" key="7">
    <source>
        <dbReference type="Proteomes" id="UP001152888"/>
    </source>
</evidence>
<feature type="domain" description="HTH CENPB-type" evidence="5">
    <location>
        <begin position="67"/>
        <end position="138"/>
    </location>
</feature>
<dbReference type="PANTHER" id="PTHR19303">
    <property type="entry name" value="TRANSPOSON"/>
    <property type="match status" value="1"/>
</dbReference>
<dbReference type="GO" id="GO:0005634">
    <property type="term" value="C:nucleus"/>
    <property type="evidence" value="ECO:0007669"/>
    <property type="project" value="UniProtKB-SubCell"/>
</dbReference>
<dbReference type="InterPro" id="IPR009057">
    <property type="entry name" value="Homeodomain-like_sf"/>
</dbReference>
<dbReference type="InterPro" id="IPR050863">
    <property type="entry name" value="CenT-Element_Derived"/>
</dbReference>
<keyword evidence="2" id="KW-0238">DNA-binding</keyword>
<dbReference type="InterPro" id="IPR006600">
    <property type="entry name" value="HTH_CenpB_DNA-bd_dom"/>
</dbReference>
<dbReference type="PROSITE" id="PS51253">
    <property type="entry name" value="HTH_CENPB"/>
    <property type="match status" value="1"/>
</dbReference>
<evidence type="ECO:0000256" key="1">
    <source>
        <dbReference type="ARBA" id="ARBA00004123"/>
    </source>
</evidence>
<evidence type="ECO:0000256" key="4">
    <source>
        <dbReference type="SAM" id="MobiDB-lite"/>
    </source>
</evidence>
<evidence type="ECO:0000256" key="3">
    <source>
        <dbReference type="ARBA" id="ARBA00023242"/>
    </source>
</evidence>
<dbReference type="PROSITE" id="PS00018">
    <property type="entry name" value="EF_HAND_1"/>
    <property type="match status" value="1"/>
</dbReference>
<sequence>MASKRKRVVLSLADKLKIIEQLDKGVTGKKWSEIYGVGQATICDIKNSKSTLLNFVSVLENEDGSSSRKTMKTATNKNLEDAVFKWFLQQRSMGNPISGPILCEKAKILAEKLGYSSFKASNGWLRNFKFRHGVRELDLAGEKLSADSAAAENFIEKFKTAAESYDPEFDCCYMVAEAWSLVTAVTLRRAWNKLKGLPSEKNKKKESEENEKQENGEDEDDEDALSLEEIRKMIVKIPGCTEVSAEDVGEWMACDTSDPGFQILNDDEIVESVREDVEVEVGEELSADVEVDAGPSASEAFAGLETALKWMERQPECDHLQLLTVKRMRDLAARKRMKNAKQLTLTEMFKKQ</sequence>
<dbReference type="Gene3D" id="1.10.10.60">
    <property type="entry name" value="Homeodomain-like"/>
    <property type="match status" value="2"/>
</dbReference>
<dbReference type="AlphaFoldDB" id="A0A9P0VRX8"/>
<feature type="compositionally biased region" description="Basic and acidic residues" evidence="4">
    <location>
        <begin position="199"/>
        <end position="215"/>
    </location>
</feature>
<evidence type="ECO:0000313" key="6">
    <source>
        <dbReference type="EMBL" id="CAH2017927.1"/>
    </source>
</evidence>
<dbReference type="SUPFAM" id="SSF46689">
    <property type="entry name" value="Homeodomain-like"/>
    <property type="match status" value="2"/>
</dbReference>
<dbReference type="PANTHER" id="PTHR19303:SF16">
    <property type="entry name" value="JERKY PROTEIN HOMOLOG-LIKE"/>
    <property type="match status" value="1"/>
</dbReference>
<comment type="caution">
    <text evidence="6">The sequence shown here is derived from an EMBL/GenBank/DDBJ whole genome shotgun (WGS) entry which is preliminary data.</text>
</comment>
<dbReference type="SMART" id="SM00674">
    <property type="entry name" value="CENPB"/>
    <property type="match status" value="1"/>
</dbReference>
<dbReference type="GO" id="GO:0003677">
    <property type="term" value="F:DNA binding"/>
    <property type="evidence" value="ECO:0007669"/>
    <property type="project" value="UniProtKB-KW"/>
</dbReference>
<feature type="region of interest" description="Disordered" evidence="4">
    <location>
        <begin position="199"/>
        <end position="224"/>
    </location>
</feature>
<dbReference type="OrthoDB" id="6753532at2759"/>
<keyword evidence="7" id="KW-1185">Reference proteome</keyword>
<dbReference type="Pfam" id="PF04218">
    <property type="entry name" value="CENP-B_N"/>
    <property type="match status" value="1"/>
</dbReference>
<dbReference type="InterPro" id="IPR018247">
    <property type="entry name" value="EF_Hand_1_Ca_BS"/>
</dbReference>
<evidence type="ECO:0000256" key="2">
    <source>
        <dbReference type="ARBA" id="ARBA00023125"/>
    </source>
</evidence>
<dbReference type="EMBL" id="CAKOFQ010009512">
    <property type="protein sequence ID" value="CAH2017927.1"/>
    <property type="molecule type" value="Genomic_DNA"/>
</dbReference>
<evidence type="ECO:0000259" key="5">
    <source>
        <dbReference type="PROSITE" id="PS51253"/>
    </source>
</evidence>
<dbReference type="InterPro" id="IPR007889">
    <property type="entry name" value="HTH_Psq"/>
</dbReference>
<dbReference type="Pfam" id="PF03221">
    <property type="entry name" value="HTH_Tnp_Tc5"/>
    <property type="match status" value="1"/>
</dbReference>
<gene>
    <name evidence="6" type="ORF">ACAOBT_LOCUS36312</name>
</gene>
<proteinExistence type="predicted"/>
<dbReference type="Proteomes" id="UP001152888">
    <property type="component" value="Unassembled WGS sequence"/>
</dbReference>